<gene>
    <name evidence="3" type="ORF">RIdsm_00518</name>
    <name evidence="2" type="ORF">XM52_26890</name>
</gene>
<evidence type="ECO:0000313" key="3">
    <source>
        <dbReference type="EMBL" id="QEW24735.1"/>
    </source>
</evidence>
<keyword evidence="4" id="KW-1185">Reference proteome</keyword>
<feature type="transmembrane region" description="Helical" evidence="1">
    <location>
        <begin position="98"/>
        <end position="120"/>
    </location>
</feature>
<dbReference type="Proteomes" id="UP000325785">
    <property type="component" value="Chromosome"/>
</dbReference>
<reference evidence="3 5" key="2">
    <citation type="submission" date="2018-08" db="EMBL/GenBank/DDBJ databases">
        <title>Genetic Globetrotter - A new plasmid hitch-hiking vast phylogenetic and geographic distances.</title>
        <authorList>
            <person name="Vollmers J."/>
            <person name="Petersen J."/>
        </authorList>
    </citation>
    <scope>NUCLEOTIDE SEQUENCE [LARGE SCALE GENOMIC DNA]</scope>
    <source>
        <strain evidence="3 5">DSM 26383</strain>
    </source>
</reference>
<accession>A0A0T5NZL7</accession>
<evidence type="ECO:0000313" key="4">
    <source>
        <dbReference type="Proteomes" id="UP000051401"/>
    </source>
</evidence>
<dbReference type="STRING" id="540747.SAMN04488031_12035"/>
<name>A0A0T5NZL7_9RHOB</name>
<dbReference type="Proteomes" id="UP000051401">
    <property type="component" value="Unassembled WGS sequence"/>
</dbReference>
<proteinExistence type="predicted"/>
<keyword evidence="1" id="KW-0472">Membrane</keyword>
<keyword evidence="1" id="KW-1133">Transmembrane helix</keyword>
<dbReference type="PANTHER" id="PTHR15887:SF1">
    <property type="entry name" value="TRANSMEMBRANE PROTEIN 69"/>
    <property type="match status" value="1"/>
</dbReference>
<dbReference type="OrthoDB" id="5297436at2"/>
<sequence length="151" mass="16342">MTEIPRTPLLLGFAGLLPFVWSVLTVLQPGLAEWGARTLGPRFAGAYVMLFYGAIILSFMSGVLWGFATRLHGARATTGYILSVLPALWAFFTTGGGVTSAGLSLIAGFIAILGIDWFFWRQGAAPDWWMQLRILLTIVVTTCLAIGVIFS</sequence>
<organism evidence="2 4">
    <name type="scientific">Roseovarius indicus</name>
    <dbReference type="NCBI Taxonomy" id="540747"/>
    <lineage>
        <taxon>Bacteria</taxon>
        <taxon>Pseudomonadati</taxon>
        <taxon>Pseudomonadota</taxon>
        <taxon>Alphaproteobacteria</taxon>
        <taxon>Rhodobacterales</taxon>
        <taxon>Roseobacteraceae</taxon>
        <taxon>Roseovarius</taxon>
    </lineage>
</organism>
<keyword evidence="1" id="KW-0812">Transmembrane</keyword>
<dbReference type="EMBL" id="LAXI01000033">
    <property type="protein sequence ID" value="KRS14175.1"/>
    <property type="molecule type" value="Genomic_DNA"/>
</dbReference>
<dbReference type="InterPro" id="IPR021836">
    <property type="entry name" value="DUF3429"/>
</dbReference>
<reference evidence="2 4" key="1">
    <citation type="submission" date="2015-04" db="EMBL/GenBank/DDBJ databases">
        <title>The draft genome sequence of Roseovarius indicus B108T.</title>
        <authorList>
            <person name="Li G."/>
            <person name="Lai Q."/>
            <person name="Shao Z."/>
            <person name="Yan P."/>
        </authorList>
    </citation>
    <scope>NUCLEOTIDE SEQUENCE [LARGE SCALE GENOMIC DNA]</scope>
    <source>
        <strain evidence="2 4">B108</strain>
    </source>
</reference>
<feature type="transmembrane region" description="Helical" evidence="1">
    <location>
        <begin position="132"/>
        <end position="150"/>
    </location>
</feature>
<evidence type="ECO:0000256" key="1">
    <source>
        <dbReference type="SAM" id="Phobius"/>
    </source>
</evidence>
<dbReference type="PATRIC" id="fig|540747.5.peg.4144"/>
<feature type="transmembrane region" description="Helical" evidence="1">
    <location>
        <begin position="48"/>
        <end position="67"/>
    </location>
</feature>
<dbReference type="Pfam" id="PF11911">
    <property type="entry name" value="DUF3429"/>
    <property type="match status" value="1"/>
</dbReference>
<dbReference type="AlphaFoldDB" id="A0A0T5NZL7"/>
<evidence type="ECO:0000313" key="5">
    <source>
        <dbReference type="Proteomes" id="UP000325785"/>
    </source>
</evidence>
<dbReference type="RefSeq" id="WP_057821439.1">
    <property type="nucleotide sequence ID" value="NZ_CP031598.1"/>
</dbReference>
<protein>
    <submittedName>
        <fullName evidence="2">Membrane protein</fullName>
    </submittedName>
</protein>
<dbReference type="PANTHER" id="PTHR15887">
    <property type="entry name" value="TRANSMEMBRANE PROTEIN 69"/>
    <property type="match status" value="1"/>
</dbReference>
<dbReference type="KEGG" id="rid:RIdsm_00518"/>
<evidence type="ECO:0000313" key="2">
    <source>
        <dbReference type="EMBL" id="KRS14175.1"/>
    </source>
</evidence>
<dbReference type="EMBL" id="CP031598">
    <property type="protein sequence ID" value="QEW24735.1"/>
    <property type="molecule type" value="Genomic_DNA"/>
</dbReference>